<feature type="signal peptide" evidence="1">
    <location>
        <begin position="1"/>
        <end position="17"/>
    </location>
</feature>
<dbReference type="EMBL" id="ML975160">
    <property type="protein sequence ID" value="KAF1811817.1"/>
    <property type="molecule type" value="Genomic_DNA"/>
</dbReference>
<keyword evidence="1" id="KW-0732">Signal</keyword>
<evidence type="ECO:0000256" key="1">
    <source>
        <dbReference type="SAM" id="SignalP"/>
    </source>
</evidence>
<protein>
    <recommendedName>
        <fullName evidence="5">Dockerin type 1</fullName>
    </recommendedName>
</protein>
<evidence type="ECO:0000313" key="3">
    <source>
        <dbReference type="Proteomes" id="UP000504638"/>
    </source>
</evidence>
<evidence type="ECO:0008006" key="5">
    <source>
        <dbReference type="Google" id="ProtNLM"/>
    </source>
</evidence>
<evidence type="ECO:0000313" key="2">
    <source>
        <dbReference type="EMBL" id="KAF1811817.1"/>
    </source>
</evidence>
<dbReference type="GeneID" id="54423619"/>
<accession>A0A6G1G129</accession>
<gene>
    <name evidence="2 4" type="ORF">P152DRAFT_52328</name>
</gene>
<dbReference type="Pfam" id="PF19527">
    <property type="entry name" value="DUF6055"/>
    <property type="match status" value="1"/>
</dbReference>
<evidence type="ECO:0000313" key="4">
    <source>
        <dbReference type="RefSeq" id="XP_033533448.1"/>
    </source>
</evidence>
<name>A0A6G1G129_9PEZI</name>
<reference evidence="4" key="3">
    <citation type="submission" date="2025-04" db="UniProtKB">
        <authorList>
            <consortium name="RefSeq"/>
        </authorList>
    </citation>
    <scope>IDENTIFICATION</scope>
    <source>
        <strain evidence="4">CBS 781.70</strain>
    </source>
</reference>
<dbReference type="InterPro" id="IPR045690">
    <property type="entry name" value="DUF6055"/>
</dbReference>
<dbReference type="OrthoDB" id="5319191at2759"/>
<feature type="chain" id="PRO_5044631749" description="Dockerin type 1" evidence="1">
    <location>
        <begin position="18"/>
        <end position="414"/>
    </location>
</feature>
<reference evidence="4" key="2">
    <citation type="submission" date="2020-04" db="EMBL/GenBank/DDBJ databases">
        <authorList>
            <consortium name="NCBI Genome Project"/>
        </authorList>
    </citation>
    <scope>NUCLEOTIDE SEQUENCE</scope>
    <source>
        <strain evidence="4">CBS 781.70</strain>
    </source>
</reference>
<dbReference type="RefSeq" id="XP_033533448.1">
    <property type="nucleotide sequence ID" value="XM_033683049.1"/>
</dbReference>
<proteinExistence type="predicted"/>
<dbReference type="AlphaFoldDB" id="A0A6G1G129"/>
<reference evidence="2 4" key="1">
    <citation type="submission" date="2020-01" db="EMBL/GenBank/DDBJ databases">
        <authorList>
            <consortium name="DOE Joint Genome Institute"/>
            <person name="Haridas S."/>
            <person name="Albert R."/>
            <person name="Binder M."/>
            <person name="Bloem J."/>
            <person name="Labutti K."/>
            <person name="Salamov A."/>
            <person name="Andreopoulos B."/>
            <person name="Baker S.E."/>
            <person name="Barry K."/>
            <person name="Bills G."/>
            <person name="Bluhm B.H."/>
            <person name="Cannon C."/>
            <person name="Castanera R."/>
            <person name="Culley D.E."/>
            <person name="Daum C."/>
            <person name="Ezra D."/>
            <person name="Gonzalez J.B."/>
            <person name="Henrissat B."/>
            <person name="Kuo A."/>
            <person name="Liang C."/>
            <person name="Lipzen A."/>
            <person name="Lutzoni F."/>
            <person name="Magnuson J."/>
            <person name="Mondo S."/>
            <person name="Nolan M."/>
            <person name="Ohm R."/>
            <person name="Pangilinan J."/>
            <person name="Park H.-J."/>
            <person name="Ramirez L."/>
            <person name="Alfaro M."/>
            <person name="Sun H."/>
            <person name="Tritt A."/>
            <person name="Yoshinaga Y."/>
            <person name="Zwiers L.-H."/>
            <person name="Turgeon B.G."/>
            <person name="Goodwin S.B."/>
            <person name="Spatafora J.W."/>
            <person name="Crous P.W."/>
            <person name="Grigoriev I.V."/>
        </authorList>
    </citation>
    <scope>NUCLEOTIDE SEQUENCE</scope>
    <source>
        <strain evidence="2 4">CBS 781.70</strain>
    </source>
</reference>
<keyword evidence="3" id="KW-1185">Reference proteome</keyword>
<organism evidence="2">
    <name type="scientific">Eremomyces bilateralis CBS 781.70</name>
    <dbReference type="NCBI Taxonomy" id="1392243"/>
    <lineage>
        <taxon>Eukaryota</taxon>
        <taxon>Fungi</taxon>
        <taxon>Dikarya</taxon>
        <taxon>Ascomycota</taxon>
        <taxon>Pezizomycotina</taxon>
        <taxon>Dothideomycetes</taxon>
        <taxon>Dothideomycetes incertae sedis</taxon>
        <taxon>Eremomycetales</taxon>
        <taxon>Eremomycetaceae</taxon>
        <taxon>Eremomyces</taxon>
    </lineage>
</organism>
<sequence length="414" mass="45050">MHCIVSVLALAALQVGAQTTEPTFQANNVGGGGRVSKESPHFRIFGASSTQADAAVRELEVAYTCFIGDLGWRSTGLSFNDASNRGPYSKMNIYGVSSLGAAAGQMFSDPRTGYSYLKVVTRYIADPAVTVHEFGHALAYHEKNWVDQQRTGAWWEPMANWVADTFMTSPLCAKARAQYNQPEGRTQIDLNKVIGSSHQTIVDASTGSGNYYQSWPLLTYVTNNPDKYPNLGPTTVREMMRQYKQKSNETPLHALERVAQSTPIQTIIGRYWARMAYVDIGHTQAQQLFQQLKTRINYSNLDSTGSGTYRVKRNRRPLYMGASIIPLKGTGAVTAKVTANAPFTATLAIRSQNGSVRYVDLANGAGEATRASGEEATLVIANTPSSLALYDAFSITGVVAQGLDYQVQLTGATP</sequence>
<dbReference type="Proteomes" id="UP000504638">
    <property type="component" value="Unplaced"/>
</dbReference>